<proteinExistence type="predicted"/>
<dbReference type="Proteomes" id="UP000230775">
    <property type="component" value="Unassembled WGS sequence"/>
</dbReference>
<protein>
    <submittedName>
        <fullName evidence="2">Uncharacterized protein</fullName>
    </submittedName>
</protein>
<keyword evidence="1" id="KW-1133">Transmembrane helix</keyword>
<evidence type="ECO:0000313" key="2">
    <source>
        <dbReference type="EMBL" id="PIS14249.1"/>
    </source>
</evidence>
<evidence type="ECO:0000313" key="3">
    <source>
        <dbReference type="Proteomes" id="UP000230775"/>
    </source>
</evidence>
<name>A0A2H0WQQ8_9BACT</name>
<feature type="transmembrane region" description="Helical" evidence="1">
    <location>
        <begin position="44"/>
        <end position="61"/>
    </location>
</feature>
<feature type="transmembrane region" description="Helical" evidence="1">
    <location>
        <begin position="110"/>
        <end position="129"/>
    </location>
</feature>
<feature type="transmembrane region" description="Helical" evidence="1">
    <location>
        <begin position="81"/>
        <end position="98"/>
    </location>
</feature>
<comment type="caution">
    <text evidence="2">The sequence shown here is derived from an EMBL/GenBank/DDBJ whole genome shotgun (WGS) entry which is preliminary data.</text>
</comment>
<keyword evidence="1" id="KW-0812">Transmembrane</keyword>
<accession>A0A2H0WQQ8</accession>
<reference evidence="3" key="1">
    <citation type="submission" date="2017-09" db="EMBL/GenBank/DDBJ databases">
        <title>Depth-based differentiation of microbial function through sediment-hosted aquifers and enrichment of novel symbionts in the deep terrestrial subsurface.</title>
        <authorList>
            <person name="Probst A.J."/>
            <person name="Ladd B."/>
            <person name="Jarett J.K."/>
            <person name="Geller-Mcgrath D.E."/>
            <person name="Sieber C.M.K."/>
            <person name="Emerson J.B."/>
            <person name="Anantharaman K."/>
            <person name="Thomas B.C."/>
            <person name="Malmstrom R."/>
            <person name="Stieglmeier M."/>
            <person name="Klingl A."/>
            <person name="Woyke T."/>
            <person name="Ryan C.M."/>
            <person name="Banfield J.F."/>
        </authorList>
    </citation>
    <scope>NUCLEOTIDE SEQUENCE [LARGE SCALE GENOMIC DNA]</scope>
</reference>
<sequence length="173" mass="19783">MAKKIKNDEEIKTEKQAVEEVLKEYKERSKPRRKKKIKRENKENSPLFLILVNLVFLYILNNKSFQNTSLIAKNFNLCLPMVNLFLSAKIIGSLLIFLNDSVRFRSVVSMFLNLLGLVTAYILYKIFPFNLPAIASFNGGVLVRAVLFLAMIGTGVAVIVEFFKAIFNTADWK</sequence>
<gene>
    <name evidence="2" type="ORF">COT64_03675</name>
</gene>
<keyword evidence="1" id="KW-0472">Membrane</keyword>
<dbReference type="AlphaFoldDB" id="A0A2H0WQQ8"/>
<feature type="transmembrane region" description="Helical" evidence="1">
    <location>
        <begin position="141"/>
        <end position="163"/>
    </location>
</feature>
<dbReference type="EMBL" id="PEZI01000076">
    <property type="protein sequence ID" value="PIS14249.1"/>
    <property type="molecule type" value="Genomic_DNA"/>
</dbReference>
<organism evidence="2 3">
    <name type="scientific">Candidatus Shapirobacteria bacterium CG09_land_8_20_14_0_10_39_12</name>
    <dbReference type="NCBI Taxonomy" id="1974885"/>
    <lineage>
        <taxon>Bacteria</taxon>
        <taxon>Candidatus Shapironibacteriota</taxon>
    </lineage>
</organism>
<evidence type="ECO:0000256" key="1">
    <source>
        <dbReference type="SAM" id="Phobius"/>
    </source>
</evidence>